<accession>A0ABQ6HIS3</accession>
<dbReference type="Proteomes" id="UP001157109">
    <property type="component" value="Unassembled WGS sequence"/>
</dbReference>
<name>A0ABQ6HIS3_9MICO</name>
<proteinExistence type="predicted"/>
<feature type="compositionally biased region" description="Low complexity" evidence="1">
    <location>
        <begin position="60"/>
        <end position="75"/>
    </location>
</feature>
<reference evidence="3" key="1">
    <citation type="journal article" date="2019" name="Int. J. Syst. Evol. Microbiol.">
        <title>The Global Catalogue of Microorganisms (GCM) 10K type strain sequencing project: providing services to taxonomists for standard genome sequencing and annotation.</title>
        <authorList>
            <consortium name="The Broad Institute Genomics Platform"/>
            <consortium name="The Broad Institute Genome Sequencing Center for Infectious Disease"/>
            <person name="Wu L."/>
            <person name="Ma J."/>
        </authorList>
    </citation>
    <scope>NUCLEOTIDE SEQUENCE [LARGE SCALE GENOMIC DNA]</scope>
    <source>
        <strain evidence="3">NBRC 105830</strain>
    </source>
</reference>
<protein>
    <recommendedName>
        <fullName evidence="4">M28 family peptidase</fullName>
    </recommendedName>
</protein>
<feature type="compositionally biased region" description="Polar residues" evidence="1">
    <location>
        <begin position="87"/>
        <end position="100"/>
    </location>
</feature>
<dbReference type="SUPFAM" id="SSF53187">
    <property type="entry name" value="Zn-dependent exopeptidases"/>
    <property type="match status" value="1"/>
</dbReference>
<evidence type="ECO:0008006" key="4">
    <source>
        <dbReference type="Google" id="ProtNLM"/>
    </source>
</evidence>
<feature type="region of interest" description="Disordered" evidence="1">
    <location>
        <begin position="54"/>
        <end position="111"/>
    </location>
</feature>
<evidence type="ECO:0000313" key="3">
    <source>
        <dbReference type="Proteomes" id="UP001157109"/>
    </source>
</evidence>
<evidence type="ECO:0000256" key="1">
    <source>
        <dbReference type="SAM" id="MobiDB-lite"/>
    </source>
</evidence>
<gene>
    <name evidence="2" type="ORF">GCM10025862_04620</name>
</gene>
<dbReference type="EMBL" id="BSUJ01000001">
    <property type="protein sequence ID" value="GMA18441.1"/>
    <property type="molecule type" value="Genomic_DNA"/>
</dbReference>
<dbReference type="Gene3D" id="3.40.630.10">
    <property type="entry name" value="Zn peptidases"/>
    <property type="match status" value="1"/>
</dbReference>
<comment type="caution">
    <text evidence="2">The sequence shown here is derived from an EMBL/GenBank/DDBJ whole genome shotgun (WGS) entry which is preliminary data.</text>
</comment>
<evidence type="ECO:0000313" key="2">
    <source>
        <dbReference type="EMBL" id="GMA18441.1"/>
    </source>
</evidence>
<organism evidence="2 3">
    <name type="scientific">Arsenicicoccus piscis</name>
    <dbReference type="NCBI Taxonomy" id="673954"/>
    <lineage>
        <taxon>Bacteria</taxon>
        <taxon>Bacillati</taxon>
        <taxon>Actinomycetota</taxon>
        <taxon>Actinomycetes</taxon>
        <taxon>Micrococcales</taxon>
        <taxon>Intrasporangiaceae</taxon>
        <taxon>Arsenicicoccus</taxon>
    </lineage>
</organism>
<sequence length="111" mass="11767">MLALAAALPEPNRDVTFVFYDCEEVDAARNGLGRVATNDPQLLEADFAVLMEPTDGTVEGAARAPSGSRSRPRGSQPIAVDRGWGTTRFTKPEGSSTGCASSRPRPSRSTD</sequence>
<keyword evidence="3" id="KW-1185">Reference proteome</keyword>